<evidence type="ECO:0000256" key="5">
    <source>
        <dbReference type="ARBA" id="ARBA00011971"/>
    </source>
</evidence>
<dbReference type="Proteomes" id="UP000253307">
    <property type="component" value="Unassembled WGS sequence"/>
</dbReference>
<evidence type="ECO:0000256" key="6">
    <source>
        <dbReference type="ARBA" id="ARBA00022676"/>
    </source>
</evidence>
<dbReference type="PANTHER" id="PTHR46683:SF1">
    <property type="entry name" value="OROTATE PHOSPHORIBOSYLTRANSFERASE 1-RELATED"/>
    <property type="match status" value="1"/>
</dbReference>
<dbReference type="EC" id="2.4.2.10" evidence="5 9"/>
<dbReference type="GO" id="GO:0005737">
    <property type="term" value="C:cytoplasm"/>
    <property type="evidence" value="ECO:0007669"/>
    <property type="project" value="TreeGrafter"/>
</dbReference>
<evidence type="ECO:0000256" key="4">
    <source>
        <dbReference type="ARBA" id="ARBA00011738"/>
    </source>
</evidence>
<dbReference type="UniPathway" id="UPA00070">
    <property type="reaction ID" value="UER00119"/>
</dbReference>
<feature type="binding site" description="in other chain" evidence="9">
    <location>
        <position position="102"/>
    </location>
    <ligand>
        <name>5-phospho-alpha-D-ribose 1-diphosphate</name>
        <dbReference type="ChEBI" id="CHEBI:58017"/>
        <note>ligand shared between dimeric partners</note>
    </ligand>
</feature>
<proteinExistence type="inferred from homology"/>
<comment type="catalytic activity">
    <reaction evidence="9">
        <text>orotidine 5'-phosphate + diphosphate = orotate + 5-phospho-alpha-D-ribose 1-diphosphate</text>
        <dbReference type="Rhea" id="RHEA:10380"/>
        <dbReference type="ChEBI" id="CHEBI:30839"/>
        <dbReference type="ChEBI" id="CHEBI:33019"/>
        <dbReference type="ChEBI" id="CHEBI:57538"/>
        <dbReference type="ChEBI" id="CHEBI:58017"/>
        <dbReference type="EC" id="2.4.2.10"/>
    </reaction>
</comment>
<dbReference type="NCBIfam" id="TIGR00336">
    <property type="entry name" value="pyrE"/>
    <property type="match status" value="1"/>
</dbReference>
<comment type="subunit">
    <text evidence="4 9">Homodimer.</text>
</comment>
<keyword evidence="8 9" id="KW-0665">Pyrimidine biosynthesis</keyword>
<name>A0A368BYZ7_9GAMM</name>
<dbReference type="AlphaFoldDB" id="A0A368BYZ7"/>
<organism evidence="10 11">
    <name type="scientific">SAR86 cluster bacterium</name>
    <dbReference type="NCBI Taxonomy" id="2030880"/>
    <lineage>
        <taxon>Bacteria</taxon>
        <taxon>Pseudomonadati</taxon>
        <taxon>Pseudomonadota</taxon>
        <taxon>Gammaproteobacteria</taxon>
        <taxon>SAR86 cluster</taxon>
    </lineage>
</organism>
<evidence type="ECO:0000256" key="8">
    <source>
        <dbReference type="ARBA" id="ARBA00022975"/>
    </source>
</evidence>
<dbReference type="InterPro" id="IPR029057">
    <property type="entry name" value="PRTase-like"/>
</dbReference>
<dbReference type="PANTHER" id="PTHR46683">
    <property type="entry name" value="OROTATE PHOSPHORIBOSYLTRANSFERASE 1-RELATED"/>
    <property type="match status" value="1"/>
</dbReference>
<evidence type="ECO:0000313" key="10">
    <source>
        <dbReference type="EMBL" id="RCL42548.1"/>
    </source>
</evidence>
<sequence length="214" mass="23638">MSQLKDYQINFINEAIRVGALEFGTFTLKSGRQSPYFFNASKLLFDADINIIIEGFAHKFLEFGSDINQLFGPAYKGTIFGSMLGMHLKKTNPSLSLCFNRKEIKDHGEGGMFIGQIPSGNVVIVDDVLSAGTAAKESIDLILENDATPSGILVGLNRQEKGTSAQSASFELEQTYNLKVLSVICLDDLIRFLKQGDQAEFIDSMESYRDEWGA</sequence>
<feature type="binding site" evidence="9">
    <location>
        <position position="158"/>
    </location>
    <ligand>
        <name>orotate</name>
        <dbReference type="ChEBI" id="CHEBI:30839"/>
    </ligand>
</feature>
<feature type="binding site" evidence="9">
    <location>
        <position position="105"/>
    </location>
    <ligand>
        <name>5-phospho-alpha-D-ribose 1-diphosphate</name>
        <dbReference type="ChEBI" id="CHEBI:58017"/>
        <note>ligand shared between dimeric partners</note>
    </ligand>
</feature>
<dbReference type="GO" id="GO:0006207">
    <property type="term" value="P:'de novo' pyrimidine nucleobase biosynthetic process"/>
    <property type="evidence" value="ECO:0007669"/>
    <property type="project" value="TreeGrafter"/>
</dbReference>
<evidence type="ECO:0000256" key="1">
    <source>
        <dbReference type="ARBA" id="ARBA00003769"/>
    </source>
</evidence>
<keyword evidence="9" id="KW-0460">Magnesium</keyword>
<feature type="binding site" evidence="9">
    <location>
        <position position="101"/>
    </location>
    <ligand>
        <name>5-phospho-alpha-D-ribose 1-diphosphate</name>
        <dbReference type="ChEBI" id="CHEBI:58017"/>
        <note>ligand shared between dimeric partners</note>
    </ligand>
</feature>
<comment type="pathway">
    <text evidence="2 9">Pyrimidine metabolism; UMP biosynthesis via de novo pathway; UMP from orotate: step 1/2.</text>
</comment>
<protein>
    <recommendedName>
        <fullName evidence="5 9">Orotate phosphoribosyltransferase</fullName>
        <shortName evidence="9">OPRT</shortName>
        <shortName evidence="9">OPRTase</shortName>
        <ecNumber evidence="5 9">2.4.2.10</ecNumber>
    </recommendedName>
</protein>
<feature type="binding site" description="in other chain" evidence="9">
    <location>
        <begin position="126"/>
        <end position="134"/>
    </location>
    <ligand>
        <name>5-phospho-alpha-D-ribose 1-diphosphate</name>
        <dbReference type="ChEBI" id="CHEBI:58017"/>
        <note>ligand shared between dimeric partners</note>
    </ligand>
</feature>
<comment type="cofactor">
    <cofactor evidence="9">
        <name>Mg(2+)</name>
        <dbReference type="ChEBI" id="CHEBI:18420"/>
    </cofactor>
</comment>
<dbReference type="InterPro" id="IPR000836">
    <property type="entry name" value="PRTase_dom"/>
</dbReference>
<comment type="function">
    <text evidence="1 9">Catalyzes the transfer of a ribosyl phosphate group from 5-phosphoribose 1-diphosphate to orotate, leading to the formation of orotidine monophosphate (OMP).</text>
</comment>
<dbReference type="HAMAP" id="MF_01208">
    <property type="entry name" value="PyrE"/>
    <property type="match status" value="1"/>
</dbReference>
<dbReference type="GO" id="GO:0046132">
    <property type="term" value="P:pyrimidine ribonucleoside biosynthetic process"/>
    <property type="evidence" value="ECO:0007669"/>
    <property type="project" value="TreeGrafter"/>
</dbReference>
<accession>A0A368BYZ7</accession>
<feature type="binding site" evidence="9">
    <location>
        <position position="107"/>
    </location>
    <ligand>
        <name>5-phospho-alpha-D-ribose 1-diphosphate</name>
        <dbReference type="ChEBI" id="CHEBI:58017"/>
        <note>ligand shared between dimeric partners</note>
    </ligand>
</feature>
<evidence type="ECO:0000256" key="2">
    <source>
        <dbReference type="ARBA" id="ARBA00004889"/>
    </source>
</evidence>
<evidence type="ECO:0000256" key="9">
    <source>
        <dbReference type="HAMAP-Rule" id="MF_01208"/>
    </source>
</evidence>
<feature type="binding site" evidence="9">
    <location>
        <begin position="37"/>
        <end position="38"/>
    </location>
    <ligand>
        <name>orotate</name>
        <dbReference type="ChEBI" id="CHEBI:30839"/>
    </ligand>
</feature>
<dbReference type="GO" id="GO:0004588">
    <property type="term" value="F:orotate phosphoribosyltransferase activity"/>
    <property type="evidence" value="ECO:0007669"/>
    <property type="project" value="UniProtKB-UniRule"/>
</dbReference>
<comment type="caution">
    <text evidence="10">The sequence shown here is derived from an EMBL/GenBank/DDBJ whole genome shotgun (WGS) entry which is preliminary data.</text>
</comment>
<feature type="binding site" evidence="9">
    <location>
        <position position="130"/>
    </location>
    <ligand>
        <name>orotate</name>
        <dbReference type="ChEBI" id="CHEBI:30839"/>
    </ligand>
</feature>
<evidence type="ECO:0000256" key="3">
    <source>
        <dbReference type="ARBA" id="ARBA00006340"/>
    </source>
</evidence>
<comment type="similarity">
    <text evidence="3 9">Belongs to the purine/pyrimidine phosphoribosyltransferase family. PyrE subfamily.</text>
</comment>
<dbReference type="GO" id="GO:0044205">
    <property type="term" value="P:'de novo' UMP biosynthetic process"/>
    <property type="evidence" value="ECO:0007669"/>
    <property type="project" value="UniProtKB-UniRule"/>
</dbReference>
<dbReference type="InterPro" id="IPR023031">
    <property type="entry name" value="OPRT"/>
</dbReference>
<dbReference type="InterPro" id="IPR004467">
    <property type="entry name" value="Or_phspho_trans_dom"/>
</dbReference>
<dbReference type="SUPFAM" id="SSF53271">
    <property type="entry name" value="PRTase-like"/>
    <property type="match status" value="1"/>
</dbReference>
<keyword evidence="6 9" id="KW-0328">Glycosyltransferase</keyword>
<dbReference type="EMBL" id="QOPE01000003">
    <property type="protein sequence ID" value="RCL42548.1"/>
    <property type="molecule type" value="Genomic_DNA"/>
</dbReference>
<dbReference type="Gene3D" id="3.40.50.2020">
    <property type="match status" value="1"/>
</dbReference>
<dbReference type="CDD" id="cd06223">
    <property type="entry name" value="PRTases_typeI"/>
    <property type="match status" value="1"/>
</dbReference>
<dbReference type="GO" id="GO:0000287">
    <property type="term" value="F:magnesium ion binding"/>
    <property type="evidence" value="ECO:0007669"/>
    <property type="project" value="UniProtKB-UniRule"/>
</dbReference>
<feature type="binding site" description="in other chain" evidence="9">
    <location>
        <begin position="75"/>
        <end position="76"/>
    </location>
    <ligand>
        <name>5-phospho-alpha-D-ribose 1-diphosphate</name>
        <dbReference type="ChEBI" id="CHEBI:58017"/>
        <note>ligand shared between dimeric partners</note>
    </ligand>
</feature>
<reference evidence="10 11" key="1">
    <citation type="journal article" date="2018" name="Microbiome">
        <title>Fine metagenomic profile of the Mediterranean stratified and mixed water columns revealed by assembly and recruitment.</title>
        <authorList>
            <person name="Haro-Moreno J.M."/>
            <person name="Lopez-Perez M."/>
            <person name="De La Torre J.R."/>
            <person name="Picazo A."/>
            <person name="Camacho A."/>
            <person name="Rodriguez-Valera F."/>
        </authorList>
    </citation>
    <scope>NUCLEOTIDE SEQUENCE [LARGE SCALE GENOMIC DNA]</scope>
    <source>
        <strain evidence="10">MED-G82</strain>
    </source>
</reference>
<evidence type="ECO:0000313" key="11">
    <source>
        <dbReference type="Proteomes" id="UP000253307"/>
    </source>
</evidence>
<evidence type="ECO:0000256" key="7">
    <source>
        <dbReference type="ARBA" id="ARBA00022679"/>
    </source>
</evidence>
<gene>
    <name evidence="9 10" type="primary">pyrE</name>
    <name evidence="10" type="ORF">DBW96_00700</name>
</gene>
<keyword evidence="7 9" id="KW-0808">Transferase</keyword>
<feature type="binding site" description="in other chain" evidence="9">
    <location>
        <position position="29"/>
    </location>
    <ligand>
        <name>5-phospho-alpha-D-ribose 1-diphosphate</name>
        <dbReference type="ChEBI" id="CHEBI:58017"/>
        <note>ligand shared between dimeric partners</note>
    </ligand>
</feature>